<evidence type="ECO:0000313" key="11">
    <source>
        <dbReference type="Proteomes" id="UP000324974"/>
    </source>
</evidence>
<feature type="transmembrane region" description="Helical" evidence="7">
    <location>
        <begin position="761"/>
        <end position="780"/>
    </location>
</feature>
<dbReference type="InterPro" id="IPR007816">
    <property type="entry name" value="ResB-like_domain"/>
</dbReference>
<dbReference type="OrthoDB" id="9814290at2"/>
<dbReference type="PANTHER" id="PTHR30071:SF1">
    <property type="entry name" value="CYTOCHROME B_B6 PROTEIN-RELATED"/>
    <property type="match status" value="1"/>
</dbReference>
<dbReference type="PANTHER" id="PTHR30071">
    <property type="entry name" value="HEME EXPORTER PROTEIN C"/>
    <property type="match status" value="1"/>
</dbReference>
<feature type="transmembrane region" description="Helical" evidence="7">
    <location>
        <begin position="965"/>
        <end position="983"/>
    </location>
</feature>
<accession>A0A5C1A9I4</accession>
<keyword evidence="4 7" id="KW-1133">Transmembrane helix</keyword>
<dbReference type="InterPro" id="IPR002541">
    <property type="entry name" value="Cyt_c_assembly"/>
</dbReference>
<feature type="domain" description="ResB-like" evidence="9">
    <location>
        <begin position="303"/>
        <end position="365"/>
    </location>
</feature>
<evidence type="ECO:0000256" key="4">
    <source>
        <dbReference type="ARBA" id="ARBA00022989"/>
    </source>
</evidence>
<dbReference type="Pfam" id="PF01578">
    <property type="entry name" value="Cytochrom_C_asm"/>
    <property type="match status" value="1"/>
</dbReference>
<evidence type="ECO:0000259" key="8">
    <source>
        <dbReference type="Pfam" id="PF01578"/>
    </source>
</evidence>
<keyword evidence="2 7" id="KW-0812">Transmembrane</keyword>
<sequence length="1063" mass="117361">MAFQDEPAAPAPKPGPGVKAILKPLASLQLTVVLFALGMGLVFFGTLAQMNDGIWTVVEQYFWSMVVWVPFDLFAKFGQVFFFLPTNFHLPGSFPFPAGKLLGFAMLANLLAAHAVRFRVSWRRAGILVVHSGLILLFIGEAITRTAQVEQRMIINEGESVNFSEDNRRYELAFVRTLPDGDQVTAVPQSRLVPGERISHPDLPVDLEVLEYMANSELAKTEGQTNVATAGAGKEVVAKKLAIVSGVDMDKREDVPSMYVRFHDKATGADVGTYLFSRFLKPEPLTFGNEKMTAVMRNIRYYKPFTIHLIDFRHDKYTGTDSPKNYSSDVRLIDTERGVDRVQRIAMNEPLRHRGEAFYQHSFDRATEAYTVLQVVRNPGWVIPYISCLMVGLGLTVHFGMYLVKFLQKRSLFPVAGITPDAEPAVEAGKWLPWGILGLAVVYVLAHAGRMYPPSAPYDLAAASNLPVIDGGRVKPLDTFARVSLRIVSGRETFKDEDGNSQPAIRWFFDLATSGTSIRSKPAGKYKVLKIENDQVLAVLGLEQRSGFLYAINELVQDKFEKLIVDARAARKKRAEKQPIDLYESKAIEVANRLELILAISTMSAPLVIHGEKGEDDYSNLPDAIEGLQQAVAQKIMTDNNLPTGEAMKNLPPAQLEKLEADMHREVGERIESNPGLRLWTQLLRAYATKKPDDFNKLLAQDAPGYAVQGVKLDTPRMKLETFYNAFAPFFVCIGLYVGVILLCIASWFGHASPFRKSAFWLMLFTAAIHGTSLIARMAIQDRWLVFVTNLYSSAIFIGFGCVVLCLLLEKIYSIGIGNLLGATLGVLTTIVAHQIGAGGDTLEMMQAVLDTNFWLATHVTCVTFGYTATFVAGALGVAYVIAGLCTRAITPEMNRAFNNMLYGVVAFATLLSFVGTVLGGIWADQSWGRFWGWDPKENGAVLIVIWNSLILHARWAGLVKTRGIALLTIVGNMVTVWSWFGTNQLGIGLHAYGFDNTLAMVCTGLWVSHALLVCVGLIPQEYWMSSRPQQEAVAQEAAPPKFAPPVLTGDAPQGKKAKRKGR</sequence>
<feature type="transmembrane region" description="Helical" evidence="7">
    <location>
        <begin position="998"/>
        <end position="1019"/>
    </location>
</feature>
<evidence type="ECO:0000256" key="6">
    <source>
        <dbReference type="SAM" id="MobiDB-lite"/>
    </source>
</evidence>
<dbReference type="InterPro" id="IPR045062">
    <property type="entry name" value="Cyt_c_biogenesis_CcsA/CcmC"/>
</dbReference>
<feature type="transmembrane region" description="Helical" evidence="7">
    <location>
        <begin position="856"/>
        <end position="882"/>
    </location>
</feature>
<evidence type="ECO:0000256" key="7">
    <source>
        <dbReference type="SAM" id="Phobius"/>
    </source>
</evidence>
<evidence type="ECO:0000259" key="9">
    <source>
        <dbReference type="Pfam" id="PF05140"/>
    </source>
</evidence>
<feature type="region of interest" description="Disordered" evidence="6">
    <location>
        <begin position="1035"/>
        <end position="1063"/>
    </location>
</feature>
<dbReference type="Proteomes" id="UP000324974">
    <property type="component" value="Chromosome"/>
</dbReference>
<dbReference type="GO" id="GO:0005886">
    <property type="term" value="C:plasma membrane"/>
    <property type="evidence" value="ECO:0007669"/>
    <property type="project" value="TreeGrafter"/>
</dbReference>
<dbReference type="RefSeq" id="WP_149110636.1">
    <property type="nucleotide sequence ID" value="NZ_CP042425.1"/>
</dbReference>
<reference evidence="11" key="1">
    <citation type="submission" date="2019-08" db="EMBL/GenBank/DDBJ databases">
        <title>Limnoglobus roseus gen. nov., sp. nov., a novel freshwater planctomycete with a giant genome from the family Gemmataceae.</title>
        <authorList>
            <person name="Kulichevskaya I.S."/>
            <person name="Naumoff D.G."/>
            <person name="Miroshnikov K."/>
            <person name="Ivanova A."/>
            <person name="Philippov D.A."/>
            <person name="Hakobyan A."/>
            <person name="Rijpstra I.C."/>
            <person name="Sinninghe Damste J.S."/>
            <person name="Liesack W."/>
            <person name="Dedysh S.N."/>
        </authorList>
    </citation>
    <scope>NUCLEOTIDE SEQUENCE [LARGE SCALE GENOMIC DNA]</scope>
    <source>
        <strain evidence="11">PX52</strain>
    </source>
</reference>
<feature type="transmembrane region" description="Helical" evidence="7">
    <location>
        <begin position="786"/>
        <end position="809"/>
    </location>
</feature>
<evidence type="ECO:0000313" key="10">
    <source>
        <dbReference type="EMBL" id="QEL15861.1"/>
    </source>
</evidence>
<organism evidence="10 11">
    <name type="scientific">Limnoglobus roseus</name>
    <dbReference type="NCBI Taxonomy" id="2598579"/>
    <lineage>
        <taxon>Bacteria</taxon>
        <taxon>Pseudomonadati</taxon>
        <taxon>Planctomycetota</taxon>
        <taxon>Planctomycetia</taxon>
        <taxon>Gemmatales</taxon>
        <taxon>Gemmataceae</taxon>
        <taxon>Limnoglobus</taxon>
    </lineage>
</organism>
<dbReference type="Pfam" id="PF05140">
    <property type="entry name" value="ResB"/>
    <property type="match status" value="1"/>
</dbReference>
<dbReference type="GO" id="GO:0017004">
    <property type="term" value="P:cytochrome complex assembly"/>
    <property type="evidence" value="ECO:0007669"/>
    <property type="project" value="UniProtKB-KW"/>
</dbReference>
<feature type="transmembrane region" description="Helical" evidence="7">
    <location>
        <begin position="60"/>
        <end position="82"/>
    </location>
</feature>
<proteinExistence type="predicted"/>
<keyword evidence="3" id="KW-0201">Cytochrome c-type biogenesis</keyword>
<evidence type="ECO:0000256" key="1">
    <source>
        <dbReference type="ARBA" id="ARBA00004141"/>
    </source>
</evidence>
<feature type="transmembrane region" description="Helical" evidence="7">
    <location>
        <begin position="94"/>
        <end position="113"/>
    </location>
</feature>
<dbReference type="GO" id="GO:0020037">
    <property type="term" value="F:heme binding"/>
    <property type="evidence" value="ECO:0007669"/>
    <property type="project" value="InterPro"/>
</dbReference>
<feature type="transmembrane region" description="Helical" evidence="7">
    <location>
        <begin position="26"/>
        <end position="48"/>
    </location>
</feature>
<gene>
    <name evidence="10" type="ORF">PX52LOC_02797</name>
</gene>
<dbReference type="AlphaFoldDB" id="A0A5C1A9I4"/>
<comment type="subcellular location">
    <subcellularLocation>
        <location evidence="1">Membrane</location>
        <topology evidence="1">Multi-pass membrane protein</topology>
    </subcellularLocation>
</comment>
<feature type="transmembrane region" description="Helical" evidence="7">
    <location>
        <begin position="381"/>
        <end position="404"/>
    </location>
</feature>
<dbReference type="KEGG" id="lrs:PX52LOC_02797"/>
<keyword evidence="11" id="KW-1185">Reference proteome</keyword>
<evidence type="ECO:0000256" key="3">
    <source>
        <dbReference type="ARBA" id="ARBA00022748"/>
    </source>
</evidence>
<feature type="transmembrane region" description="Helical" evidence="7">
    <location>
        <begin position="902"/>
        <end position="924"/>
    </location>
</feature>
<feature type="transmembrane region" description="Helical" evidence="7">
    <location>
        <begin position="816"/>
        <end position="836"/>
    </location>
</feature>
<dbReference type="EMBL" id="CP042425">
    <property type="protein sequence ID" value="QEL15861.1"/>
    <property type="molecule type" value="Genomic_DNA"/>
</dbReference>
<evidence type="ECO:0000256" key="2">
    <source>
        <dbReference type="ARBA" id="ARBA00022692"/>
    </source>
</evidence>
<feature type="transmembrane region" description="Helical" evidence="7">
    <location>
        <begin position="940"/>
        <end position="958"/>
    </location>
</feature>
<feature type="transmembrane region" description="Helical" evidence="7">
    <location>
        <begin position="726"/>
        <end position="749"/>
    </location>
</feature>
<evidence type="ECO:0000256" key="5">
    <source>
        <dbReference type="ARBA" id="ARBA00023136"/>
    </source>
</evidence>
<protein>
    <submittedName>
        <fullName evidence="10">Cytochrome c-type biogenesis protein</fullName>
    </submittedName>
</protein>
<feature type="domain" description="Cytochrome c assembly protein" evidence="8">
    <location>
        <begin position="789"/>
        <end position="991"/>
    </location>
</feature>
<name>A0A5C1A9I4_9BACT</name>
<keyword evidence="5 7" id="KW-0472">Membrane</keyword>